<dbReference type="GO" id="GO:0004176">
    <property type="term" value="F:ATP-dependent peptidase activity"/>
    <property type="evidence" value="ECO:0007669"/>
    <property type="project" value="InterPro"/>
</dbReference>
<dbReference type="GO" id="GO:0016887">
    <property type="term" value="F:ATP hydrolysis activity"/>
    <property type="evidence" value="ECO:0007669"/>
    <property type="project" value="InterPro"/>
</dbReference>
<protein>
    <recommendedName>
        <fullName evidence="1">AAA+ ATPase domain-containing protein</fullName>
    </recommendedName>
</protein>
<dbReference type="AlphaFoldDB" id="A0A2S6N211"/>
<organism evidence="2 3">
    <name type="scientific">Rhodoblastus sphagnicola</name>
    <dbReference type="NCBI Taxonomy" id="333368"/>
    <lineage>
        <taxon>Bacteria</taxon>
        <taxon>Pseudomonadati</taxon>
        <taxon>Pseudomonadota</taxon>
        <taxon>Alphaproteobacteria</taxon>
        <taxon>Hyphomicrobiales</taxon>
        <taxon>Rhodoblastaceae</taxon>
        <taxon>Rhodoblastus</taxon>
    </lineage>
</organism>
<name>A0A2S6N211_9HYPH</name>
<dbReference type="GO" id="GO:0004252">
    <property type="term" value="F:serine-type endopeptidase activity"/>
    <property type="evidence" value="ECO:0007669"/>
    <property type="project" value="InterPro"/>
</dbReference>
<sequence length="353" mass="38133">MNSIKRPSKTTKAATAKPVRPSVALYNDGELAALIHAAEIAAGNTELGGTQSEEARRLASLKDIAGSFIGPERALLLADDGMIRDLRRLLEAAPNLSPLVELFLREALSSQRTGTPLMMPPIVLLGPPGVGKTHVARRLARALGTAFVPIEMSLLDDIGDLSGHTLSWKSARPGVIARTLLDEPWASPLILLDEIEKAPKYSHSQRPLDLFHALFEPESASRFRDQYLRLELRADHIFWIATANSIDSIPTTIVDRCLIVRIDRPSPAEGREIAEALFRSFAADRPGIAGHPTRAILDVLARHSPRHVRRILHIAAGFAAARDATALTVVDLEAAAAVVGAGAAPEPHRIGFL</sequence>
<dbReference type="Gene3D" id="3.40.50.300">
    <property type="entry name" value="P-loop containing nucleotide triphosphate hydrolases"/>
    <property type="match status" value="1"/>
</dbReference>
<dbReference type="Pfam" id="PF00004">
    <property type="entry name" value="AAA"/>
    <property type="match status" value="1"/>
</dbReference>
<feature type="domain" description="AAA+ ATPase" evidence="1">
    <location>
        <begin position="118"/>
        <end position="264"/>
    </location>
</feature>
<dbReference type="PANTHER" id="PTHR43718:SF2">
    <property type="entry name" value="LON PROTEASE HOMOLOG, MITOCHONDRIAL"/>
    <property type="match status" value="1"/>
</dbReference>
<dbReference type="SUPFAM" id="SSF52540">
    <property type="entry name" value="P-loop containing nucleoside triphosphate hydrolases"/>
    <property type="match status" value="1"/>
</dbReference>
<dbReference type="InterPro" id="IPR003593">
    <property type="entry name" value="AAA+_ATPase"/>
</dbReference>
<dbReference type="InterPro" id="IPR027417">
    <property type="entry name" value="P-loop_NTPase"/>
</dbReference>
<dbReference type="InterPro" id="IPR003959">
    <property type="entry name" value="ATPase_AAA_core"/>
</dbReference>
<dbReference type="RefSeq" id="WP_104509079.1">
    <property type="nucleotide sequence ID" value="NZ_JACIGC010000016.1"/>
</dbReference>
<proteinExistence type="predicted"/>
<dbReference type="OrthoDB" id="5297432at2"/>
<evidence type="ECO:0000259" key="1">
    <source>
        <dbReference type="SMART" id="SM00382"/>
    </source>
</evidence>
<dbReference type="EMBL" id="NHSJ01000105">
    <property type="protein sequence ID" value="PPQ28655.1"/>
    <property type="molecule type" value="Genomic_DNA"/>
</dbReference>
<gene>
    <name evidence="2" type="ORF">CCR94_17180</name>
</gene>
<dbReference type="GO" id="GO:0005524">
    <property type="term" value="F:ATP binding"/>
    <property type="evidence" value="ECO:0007669"/>
    <property type="project" value="InterPro"/>
</dbReference>
<dbReference type="Proteomes" id="UP000239089">
    <property type="component" value="Unassembled WGS sequence"/>
</dbReference>
<dbReference type="GO" id="GO:0006515">
    <property type="term" value="P:protein quality control for misfolded or incompletely synthesized proteins"/>
    <property type="evidence" value="ECO:0007669"/>
    <property type="project" value="TreeGrafter"/>
</dbReference>
<evidence type="ECO:0000313" key="3">
    <source>
        <dbReference type="Proteomes" id="UP000239089"/>
    </source>
</evidence>
<dbReference type="InterPro" id="IPR027065">
    <property type="entry name" value="Lon_Prtase"/>
</dbReference>
<accession>A0A2S6N211</accession>
<keyword evidence="3" id="KW-1185">Reference proteome</keyword>
<evidence type="ECO:0000313" key="2">
    <source>
        <dbReference type="EMBL" id="PPQ28655.1"/>
    </source>
</evidence>
<reference evidence="2 3" key="1">
    <citation type="journal article" date="2018" name="Arch. Microbiol.">
        <title>New insights into the metabolic potential of the phototrophic purple bacterium Rhodopila globiformis DSM 161(T) from its draft genome sequence and evidence for a vanadium-dependent nitrogenase.</title>
        <authorList>
            <person name="Imhoff J.F."/>
            <person name="Rahn T."/>
            <person name="Kunzel S."/>
            <person name="Neulinger S.C."/>
        </authorList>
    </citation>
    <scope>NUCLEOTIDE SEQUENCE [LARGE SCALE GENOMIC DNA]</scope>
    <source>
        <strain evidence="2 3">DSM 16996</strain>
    </source>
</reference>
<comment type="caution">
    <text evidence="2">The sequence shown here is derived from an EMBL/GenBank/DDBJ whole genome shotgun (WGS) entry which is preliminary data.</text>
</comment>
<dbReference type="PANTHER" id="PTHR43718">
    <property type="entry name" value="LON PROTEASE"/>
    <property type="match status" value="1"/>
</dbReference>
<dbReference type="SMART" id="SM00382">
    <property type="entry name" value="AAA"/>
    <property type="match status" value="1"/>
</dbReference>